<dbReference type="PROSITE" id="PS51688">
    <property type="entry name" value="ICA"/>
    <property type="match status" value="1"/>
</dbReference>
<name>A0ABP6BQL5_9MICO</name>
<evidence type="ECO:0000313" key="4">
    <source>
        <dbReference type="Proteomes" id="UP001500274"/>
    </source>
</evidence>
<proteinExistence type="predicted"/>
<protein>
    <recommendedName>
        <fullName evidence="2">Peptidase S74 domain-containing protein</fullName>
    </recommendedName>
</protein>
<comment type="caution">
    <text evidence="3">The sequence shown here is derived from an EMBL/GenBank/DDBJ whole genome shotgun (WGS) entry which is preliminary data.</text>
</comment>
<evidence type="ECO:0000313" key="3">
    <source>
        <dbReference type="EMBL" id="GAA2577246.1"/>
    </source>
</evidence>
<accession>A0ABP6BQL5</accession>
<organism evidence="3 4">
    <name type="scientific">Microbacterium binotii</name>
    <dbReference type="NCBI Taxonomy" id="462710"/>
    <lineage>
        <taxon>Bacteria</taxon>
        <taxon>Bacillati</taxon>
        <taxon>Actinomycetota</taxon>
        <taxon>Actinomycetes</taxon>
        <taxon>Micrococcales</taxon>
        <taxon>Microbacteriaceae</taxon>
        <taxon>Microbacterium</taxon>
    </lineage>
</organism>
<dbReference type="EMBL" id="BAAARI010000011">
    <property type="protein sequence ID" value="GAA2577246.1"/>
    <property type="molecule type" value="Genomic_DNA"/>
</dbReference>
<evidence type="ECO:0000256" key="1">
    <source>
        <dbReference type="SAM" id="Coils"/>
    </source>
</evidence>
<dbReference type="InterPro" id="IPR030392">
    <property type="entry name" value="S74_ICA"/>
</dbReference>
<sequence length="258" mass="28369">MADPSAGRDGAAWFADQIRRLDSAIAELSRASGTQMYQSVAKLRALVEDIQQQLDQWTATRYTNEQLDSILAGKANSVHTHDQSQVTGTWSKGISTTEPVFFVNAYNTDLTSARRTAWIQSDGRLGYASSSLTKKTDVEPADIDVDALLSVEPITWRYIAELNERTRRAGLPSPYADWNPDYPVARELGLAAEALDDAGLSQLVYYDSAGNPEGIEYSMLGVPLLAAVRRLAERAAANEDAIANLTRRLDEMERSTIP</sequence>
<dbReference type="RefSeq" id="WP_344228369.1">
    <property type="nucleotide sequence ID" value="NZ_BAAARI010000011.1"/>
</dbReference>
<reference evidence="4" key="1">
    <citation type="journal article" date="2019" name="Int. J. Syst. Evol. Microbiol.">
        <title>The Global Catalogue of Microorganisms (GCM) 10K type strain sequencing project: providing services to taxonomists for standard genome sequencing and annotation.</title>
        <authorList>
            <consortium name="The Broad Institute Genomics Platform"/>
            <consortium name="The Broad Institute Genome Sequencing Center for Infectious Disease"/>
            <person name="Wu L."/>
            <person name="Ma J."/>
        </authorList>
    </citation>
    <scope>NUCLEOTIDE SEQUENCE [LARGE SCALE GENOMIC DNA]</scope>
    <source>
        <strain evidence="4">JCM 16365</strain>
    </source>
</reference>
<feature type="coiled-coil region" evidence="1">
    <location>
        <begin position="228"/>
        <end position="255"/>
    </location>
</feature>
<keyword evidence="1" id="KW-0175">Coiled coil</keyword>
<dbReference type="Proteomes" id="UP001500274">
    <property type="component" value="Unassembled WGS sequence"/>
</dbReference>
<gene>
    <name evidence="3" type="ORF">GCM10009862_15720</name>
</gene>
<evidence type="ECO:0000259" key="2">
    <source>
        <dbReference type="PROSITE" id="PS51688"/>
    </source>
</evidence>
<keyword evidence="4" id="KW-1185">Reference proteome</keyword>
<feature type="domain" description="Peptidase S74" evidence="2">
    <location>
        <begin position="130"/>
        <end position="242"/>
    </location>
</feature>